<dbReference type="PANTHER" id="PTHR43685">
    <property type="entry name" value="GLYCOSYLTRANSFERASE"/>
    <property type="match status" value="1"/>
</dbReference>
<dbReference type="EMBL" id="JAEKNN010000009">
    <property type="protein sequence ID" value="MBJ7608228.1"/>
    <property type="molecule type" value="Genomic_DNA"/>
</dbReference>
<accession>A0A934NDZ6</accession>
<comment type="caution">
    <text evidence="2">The sequence shown here is derived from an EMBL/GenBank/DDBJ whole genome shotgun (WGS) entry which is preliminary data.</text>
</comment>
<reference evidence="2 3" key="1">
    <citation type="submission" date="2020-10" db="EMBL/GenBank/DDBJ databases">
        <title>Ca. Dormibacterota MAGs.</title>
        <authorList>
            <person name="Montgomery K."/>
        </authorList>
    </citation>
    <scope>NUCLEOTIDE SEQUENCE [LARGE SCALE GENOMIC DNA]</scope>
    <source>
        <strain evidence="2">Mitchell_Peninsula_5</strain>
    </source>
</reference>
<proteinExistence type="predicted"/>
<dbReference type="Proteomes" id="UP000614410">
    <property type="component" value="Unassembled WGS sequence"/>
</dbReference>
<dbReference type="InterPro" id="IPR050834">
    <property type="entry name" value="Glycosyltransf_2"/>
</dbReference>
<dbReference type="SUPFAM" id="SSF53448">
    <property type="entry name" value="Nucleotide-diphospho-sugar transferases"/>
    <property type="match status" value="1"/>
</dbReference>
<dbReference type="Pfam" id="PF00535">
    <property type="entry name" value="Glycos_transf_2"/>
    <property type="match status" value="1"/>
</dbReference>
<dbReference type="InterPro" id="IPR029044">
    <property type="entry name" value="Nucleotide-diphossugar_trans"/>
</dbReference>
<sequence>MDGEVEVGADRGATVLWPSRAESIPRVSVVIPTYNRALRLERLLRALHQCTMPPGGMEVIVVDDGSSDSTAAVAADADVTYLAQTNAGPAAAREVGWRSARGEIVVFLDDDVVPELDAVERLVSALDEADGVGAAILCLDETSLIANYMHVDGLVNHKVTEGTVLWLITAAAAFRRDALERVGGFDLDFPRAAGEDVDLSLRLLEAGCVLRLEPTALVRHDHHSSFAQLMGTCHRYGTAYTLLAARHVAHRRDRKRSALLRLSPTEWVRVFMGYRRVASVPRSLAFVGLHAFVGLPYALGILAGARAAATTSPRFTDLQIVGRAQAAAAVDAEPAAADQQVGREHAAPAA</sequence>
<dbReference type="PANTHER" id="PTHR43685:SF3">
    <property type="entry name" value="SLR2126 PROTEIN"/>
    <property type="match status" value="1"/>
</dbReference>
<gene>
    <name evidence="2" type="ORF">JF887_02195</name>
</gene>
<organism evidence="2 3">
    <name type="scientific">Candidatus Amunia macphersoniae</name>
    <dbReference type="NCBI Taxonomy" id="3127014"/>
    <lineage>
        <taxon>Bacteria</taxon>
        <taxon>Bacillati</taxon>
        <taxon>Candidatus Dormiibacterota</taxon>
        <taxon>Candidatus Dormibacteria</taxon>
        <taxon>Candidatus Aeolococcales</taxon>
        <taxon>Candidatus Aeolococcaceae</taxon>
        <taxon>Candidatus Amunia</taxon>
    </lineage>
</organism>
<dbReference type="AlphaFoldDB" id="A0A934NDZ6"/>
<dbReference type="Gene3D" id="3.90.550.10">
    <property type="entry name" value="Spore Coat Polysaccharide Biosynthesis Protein SpsA, Chain A"/>
    <property type="match status" value="1"/>
</dbReference>
<evidence type="ECO:0000259" key="1">
    <source>
        <dbReference type="Pfam" id="PF00535"/>
    </source>
</evidence>
<name>A0A934NDZ6_9BACT</name>
<feature type="domain" description="Glycosyltransferase 2-like" evidence="1">
    <location>
        <begin position="28"/>
        <end position="182"/>
    </location>
</feature>
<evidence type="ECO:0000313" key="3">
    <source>
        <dbReference type="Proteomes" id="UP000614410"/>
    </source>
</evidence>
<dbReference type="InterPro" id="IPR001173">
    <property type="entry name" value="Glyco_trans_2-like"/>
</dbReference>
<protein>
    <submittedName>
        <fullName evidence="2">Glycosyltransferase</fullName>
    </submittedName>
</protein>
<evidence type="ECO:0000313" key="2">
    <source>
        <dbReference type="EMBL" id="MBJ7608228.1"/>
    </source>
</evidence>